<dbReference type="EMBL" id="JAXQNO010000011">
    <property type="protein sequence ID" value="KAK4788699.1"/>
    <property type="molecule type" value="Genomic_DNA"/>
</dbReference>
<evidence type="ECO:0000313" key="2">
    <source>
        <dbReference type="Proteomes" id="UP001346149"/>
    </source>
</evidence>
<proteinExistence type="predicted"/>
<reference evidence="1 2" key="1">
    <citation type="journal article" date="2023" name="Hortic Res">
        <title>Pangenome of water caltrop reveals structural variations and asymmetric subgenome divergence after allopolyploidization.</title>
        <authorList>
            <person name="Zhang X."/>
            <person name="Chen Y."/>
            <person name="Wang L."/>
            <person name="Yuan Y."/>
            <person name="Fang M."/>
            <person name="Shi L."/>
            <person name="Lu R."/>
            <person name="Comes H.P."/>
            <person name="Ma Y."/>
            <person name="Chen Y."/>
            <person name="Huang G."/>
            <person name="Zhou Y."/>
            <person name="Zheng Z."/>
            <person name="Qiu Y."/>
        </authorList>
    </citation>
    <scope>NUCLEOTIDE SEQUENCE [LARGE SCALE GENOMIC DNA]</scope>
    <source>
        <strain evidence="1">F231</strain>
    </source>
</reference>
<comment type="caution">
    <text evidence="1">The sequence shown here is derived from an EMBL/GenBank/DDBJ whole genome shotgun (WGS) entry which is preliminary data.</text>
</comment>
<sequence>MECLWQLKMPLMRMLRFLPGDRYGLALKLTRKLYLQLSHLIGAQSAHLIRKRDRQDINESIDHRLQLERTGNAHSIVH</sequence>
<name>A0AAN7LPW0_TRANT</name>
<dbReference type="AlphaFoldDB" id="A0AAN7LPW0"/>
<accession>A0AAN7LPW0</accession>
<evidence type="ECO:0000313" key="1">
    <source>
        <dbReference type="EMBL" id="KAK4788699.1"/>
    </source>
</evidence>
<protein>
    <submittedName>
        <fullName evidence="1">Uncharacterized protein</fullName>
    </submittedName>
</protein>
<dbReference type="Proteomes" id="UP001346149">
    <property type="component" value="Unassembled WGS sequence"/>
</dbReference>
<gene>
    <name evidence="1" type="ORF">SAY86_020018</name>
</gene>
<organism evidence="1 2">
    <name type="scientific">Trapa natans</name>
    <name type="common">Water chestnut</name>
    <dbReference type="NCBI Taxonomy" id="22666"/>
    <lineage>
        <taxon>Eukaryota</taxon>
        <taxon>Viridiplantae</taxon>
        <taxon>Streptophyta</taxon>
        <taxon>Embryophyta</taxon>
        <taxon>Tracheophyta</taxon>
        <taxon>Spermatophyta</taxon>
        <taxon>Magnoliopsida</taxon>
        <taxon>eudicotyledons</taxon>
        <taxon>Gunneridae</taxon>
        <taxon>Pentapetalae</taxon>
        <taxon>rosids</taxon>
        <taxon>malvids</taxon>
        <taxon>Myrtales</taxon>
        <taxon>Lythraceae</taxon>
        <taxon>Trapa</taxon>
    </lineage>
</organism>
<keyword evidence="2" id="KW-1185">Reference proteome</keyword>